<keyword evidence="3" id="KW-1185">Reference proteome</keyword>
<feature type="signal peptide" evidence="1">
    <location>
        <begin position="1"/>
        <end position="18"/>
    </location>
</feature>
<feature type="chain" id="PRO_5014625916" description="DUF4382 domain-containing protein" evidence="1">
    <location>
        <begin position="19"/>
        <end position="217"/>
    </location>
</feature>
<dbReference type="EMBL" id="MVDD01000004">
    <property type="protein sequence ID" value="PKQ63813.1"/>
    <property type="molecule type" value="Genomic_DNA"/>
</dbReference>
<reference evidence="2 3" key="1">
    <citation type="journal article" date="2017" name="Front. Microbiol.">
        <title>Labilibaculum manganireducens gen. nov., sp. nov. and Labilibaculum filiforme sp. nov., Novel Bacteroidetes Isolated from Subsurface Sediments of the Baltic Sea.</title>
        <authorList>
            <person name="Vandieken V."/>
            <person name="Marshall I.P."/>
            <person name="Niemann H."/>
            <person name="Engelen B."/>
            <person name="Cypionka H."/>
        </authorList>
    </citation>
    <scope>NUCLEOTIDE SEQUENCE [LARGE SCALE GENOMIC DNA]</scope>
    <source>
        <strain evidence="2 3">59.16B</strain>
    </source>
</reference>
<dbReference type="Proteomes" id="UP000233535">
    <property type="component" value="Unassembled WGS sequence"/>
</dbReference>
<evidence type="ECO:0000313" key="3">
    <source>
        <dbReference type="Proteomes" id="UP000233535"/>
    </source>
</evidence>
<dbReference type="OrthoDB" id="1118658at2"/>
<sequence length="217" mass="24519">MNRLNLMATLLFCLVLNACVQKNTCVQHDLKLEASTSQDTIYEGESLSVRLSLQGVESDIFKNKKSQVAFFEDHQEGNDFRTFIDIKPELLGENLIGPFKIKLLGKEYQSNILLVEVIKPASENVQIEMPRQGVVGEKIQIKISGLMSRAYSISFIENDIFTINSQSHSTSYLNGNYTNGASFTVILKKKGVFQLNKDLFKDLPDYVQIDPVQFEVN</sequence>
<accession>A0A2N3I0Q8</accession>
<evidence type="ECO:0008006" key="4">
    <source>
        <dbReference type="Google" id="ProtNLM"/>
    </source>
</evidence>
<keyword evidence="1" id="KW-0732">Signal</keyword>
<comment type="caution">
    <text evidence="2">The sequence shown here is derived from an EMBL/GenBank/DDBJ whole genome shotgun (WGS) entry which is preliminary data.</text>
</comment>
<dbReference type="AlphaFoldDB" id="A0A2N3I0Q8"/>
<gene>
    <name evidence="2" type="ORF">BZG02_07250</name>
</gene>
<protein>
    <recommendedName>
        <fullName evidence="4">DUF4382 domain-containing protein</fullName>
    </recommendedName>
</protein>
<evidence type="ECO:0000256" key="1">
    <source>
        <dbReference type="SAM" id="SignalP"/>
    </source>
</evidence>
<dbReference type="RefSeq" id="WP_101260757.1">
    <property type="nucleotide sequence ID" value="NZ_MVDD01000004.1"/>
</dbReference>
<organism evidence="2 3">
    <name type="scientific">Labilibaculum filiforme</name>
    <dbReference type="NCBI Taxonomy" id="1940526"/>
    <lineage>
        <taxon>Bacteria</taxon>
        <taxon>Pseudomonadati</taxon>
        <taxon>Bacteroidota</taxon>
        <taxon>Bacteroidia</taxon>
        <taxon>Marinilabiliales</taxon>
        <taxon>Marinifilaceae</taxon>
        <taxon>Labilibaculum</taxon>
    </lineage>
</organism>
<name>A0A2N3I0Q8_9BACT</name>
<proteinExistence type="predicted"/>
<evidence type="ECO:0000313" key="2">
    <source>
        <dbReference type="EMBL" id="PKQ63813.1"/>
    </source>
</evidence>